<protein>
    <submittedName>
        <fullName evidence="2">Uncharacterized protein</fullName>
    </submittedName>
</protein>
<feature type="region of interest" description="Disordered" evidence="1">
    <location>
        <begin position="1"/>
        <end position="35"/>
    </location>
</feature>
<evidence type="ECO:0000313" key="3">
    <source>
        <dbReference type="Proteomes" id="UP001066276"/>
    </source>
</evidence>
<sequence length="186" mass="20846">MHANGDRHEKQEEEVNAYKTRGDADQDCEGDARGELDMHRKQGEEADAFVEIRDTGQQCEENTGGARHFDKLHSSRTQDPEARHPGTCPITGLRFNAIRKGEKDVGSDRTCKKEFPKLKKKGQLGSEENSLGRMLAGHLSNYTVTSPRLPRDCKAPVVTGGFRYLGIYVTQDPQKFLCMDVLPQVE</sequence>
<organism evidence="2 3">
    <name type="scientific">Pleurodeles waltl</name>
    <name type="common">Iberian ribbed newt</name>
    <dbReference type="NCBI Taxonomy" id="8319"/>
    <lineage>
        <taxon>Eukaryota</taxon>
        <taxon>Metazoa</taxon>
        <taxon>Chordata</taxon>
        <taxon>Craniata</taxon>
        <taxon>Vertebrata</taxon>
        <taxon>Euteleostomi</taxon>
        <taxon>Amphibia</taxon>
        <taxon>Batrachia</taxon>
        <taxon>Caudata</taxon>
        <taxon>Salamandroidea</taxon>
        <taxon>Salamandridae</taxon>
        <taxon>Pleurodelinae</taxon>
        <taxon>Pleurodeles</taxon>
    </lineage>
</organism>
<proteinExistence type="predicted"/>
<feature type="compositionally biased region" description="Basic and acidic residues" evidence="1">
    <location>
        <begin position="20"/>
        <end position="35"/>
    </location>
</feature>
<keyword evidence="3" id="KW-1185">Reference proteome</keyword>
<dbReference type="EMBL" id="JANPWB010000004">
    <property type="protein sequence ID" value="KAJ1190988.1"/>
    <property type="molecule type" value="Genomic_DNA"/>
</dbReference>
<name>A0AAV7USZ2_PLEWA</name>
<dbReference type="Proteomes" id="UP001066276">
    <property type="component" value="Chromosome 2_2"/>
</dbReference>
<reference evidence="2" key="1">
    <citation type="journal article" date="2022" name="bioRxiv">
        <title>Sequencing and chromosome-scale assembly of the giantPleurodeles waltlgenome.</title>
        <authorList>
            <person name="Brown T."/>
            <person name="Elewa A."/>
            <person name="Iarovenko S."/>
            <person name="Subramanian E."/>
            <person name="Araus A.J."/>
            <person name="Petzold A."/>
            <person name="Susuki M."/>
            <person name="Suzuki K.-i.T."/>
            <person name="Hayashi T."/>
            <person name="Toyoda A."/>
            <person name="Oliveira C."/>
            <person name="Osipova E."/>
            <person name="Leigh N.D."/>
            <person name="Simon A."/>
            <person name="Yun M.H."/>
        </authorList>
    </citation>
    <scope>NUCLEOTIDE SEQUENCE</scope>
    <source>
        <strain evidence="2">20211129_DDA</strain>
        <tissue evidence="2">Liver</tissue>
    </source>
</reference>
<comment type="caution">
    <text evidence="2">The sequence shown here is derived from an EMBL/GenBank/DDBJ whole genome shotgun (WGS) entry which is preliminary data.</text>
</comment>
<feature type="compositionally biased region" description="Basic and acidic residues" evidence="1">
    <location>
        <begin position="1"/>
        <end position="13"/>
    </location>
</feature>
<dbReference type="AlphaFoldDB" id="A0AAV7USZ2"/>
<gene>
    <name evidence="2" type="ORF">NDU88_000305</name>
</gene>
<evidence type="ECO:0000313" key="2">
    <source>
        <dbReference type="EMBL" id="KAJ1190988.1"/>
    </source>
</evidence>
<evidence type="ECO:0000256" key="1">
    <source>
        <dbReference type="SAM" id="MobiDB-lite"/>
    </source>
</evidence>
<accession>A0AAV7USZ2</accession>